<accession>A0ABQ4R0B3</accession>
<protein>
    <recommendedName>
        <fullName evidence="3">Head-tail adaptor protein</fullName>
    </recommendedName>
</protein>
<dbReference type="RefSeq" id="WP_128562116.1">
    <property type="nucleotide sequence ID" value="NZ_BPQH01000012.1"/>
</dbReference>
<keyword evidence="2" id="KW-1185">Reference proteome</keyword>
<dbReference type="Proteomes" id="UP001055167">
    <property type="component" value="Unassembled WGS sequence"/>
</dbReference>
<evidence type="ECO:0000313" key="1">
    <source>
        <dbReference type="EMBL" id="GJD51091.1"/>
    </source>
</evidence>
<comment type="caution">
    <text evidence="1">The sequence shown here is derived from an EMBL/GenBank/DDBJ whole genome shotgun (WGS) entry which is preliminary data.</text>
</comment>
<evidence type="ECO:0000313" key="2">
    <source>
        <dbReference type="Proteomes" id="UP001055167"/>
    </source>
</evidence>
<reference evidence="1" key="2">
    <citation type="submission" date="2021-08" db="EMBL/GenBank/DDBJ databases">
        <authorList>
            <person name="Tani A."/>
            <person name="Ola A."/>
            <person name="Ogura Y."/>
            <person name="Katsura K."/>
            <person name="Hayashi T."/>
        </authorList>
    </citation>
    <scope>NUCLEOTIDE SEQUENCE</scope>
    <source>
        <strain evidence="1">KCTC 52305</strain>
    </source>
</reference>
<gene>
    <name evidence="1" type="ORF">OPKNFCMD_3842</name>
</gene>
<dbReference type="EMBL" id="BPQH01000012">
    <property type="protein sequence ID" value="GJD51091.1"/>
    <property type="molecule type" value="Genomic_DNA"/>
</dbReference>
<reference evidence="1" key="1">
    <citation type="journal article" date="2021" name="Front. Microbiol.">
        <title>Comprehensive Comparative Genomics and Phenotyping of Methylobacterium Species.</title>
        <authorList>
            <person name="Alessa O."/>
            <person name="Ogura Y."/>
            <person name="Fujitani Y."/>
            <person name="Takami H."/>
            <person name="Hayashi T."/>
            <person name="Sahin N."/>
            <person name="Tani A."/>
        </authorList>
    </citation>
    <scope>NUCLEOTIDE SEQUENCE</scope>
    <source>
        <strain evidence="1">KCTC 52305</strain>
    </source>
</reference>
<organism evidence="1 2">
    <name type="scientific">Methylobacterium crusticola</name>
    <dbReference type="NCBI Taxonomy" id="1697972"/>
    <lineage>
        <taxon>Bacteria</taxon>
        <taxon>Pseudomonadati</taxon>
        <taxon>Pseudomonadota</taxon>
        <taxon>Alphaproteobacteria</taxon>
        <taxon>Hyphomicrobiales</taxon>
        <taxon>Methylobacteriaceae</taxon>
        <taxon>Methylobacterium</taxon>
    </lineage>
</organism>
<proteinExistence type="predicted"/>
<sequence length="135" mass="14529">MPAPFAALARAASRTVDAVYAEGFTLQPRTAPLVGAVRDVNARPVVDTARLAVAFRGVWVAPGAMMNAHGRAMSDATTKAIAGEKPRIDVDVARLPQRPVQGDLIIRTDTGERYQVTDYLPVDLGRAQIHLAEIR</sequence>
<evidence type="ECO:0008006" key="3">
    <source>
        <dbReference type="Google" id="ProtNLM"/>
    </source>
</evidence>
<name>A0ABQ4R0B3_9HYPH</name>